<dbReference type="Pfam" id="PF01047">
    <property type="entry name" value="MarR"/>
    <property type="match status" value="1"/>
</dbReference>
<proteinExistence type="predicted"/>
<keyword evidence="5" id="KW-1185">Reference proteome</keyword>
<dbReference type="PANTHER" id="PTHR13947">
    <property type="entry name" value="GNAT FAMILY N-ACETYLTRANSFERASE"/>
    <property type="match status" value="1"/>
</dbReference>
<evidence type="ECO:0000313" key="4">
    <source>
        <dbReference type="EMBL" id="MVT43117.1"/>
    </source>
</evidence>
<dbReference type="RefSeq" id="WP_157301724.1">
    <property type="nucleotide sequence ID" value="NZ_BAAAZB010000004.1"/>
</dbReference>
<feature type="domain" description="HTH marR-type" evidence="2">
    <location>
        <begin position="1"/>
        <end position="139"/>
    </location>
</feature>
<feature type="domain" description="N-acetyltransferase" evidence="3">
    <location>
        <begin position="153"/>
        <end position="308"/>
    </location>
</feature>
<evidence type="ECO:0000259" key="3">
    <source>
        <dbReference type="PROSITE" id="PS51186"/>
    </source>
</evidence>
<evidence type="ECO:0000313" key="5">
    <source>
        <dbReference type="Proteomes" id="UP000468388"/>
    </source>
</evidence>
<comment type="caution">
    <text evidence="4">The sequence shown here is derived from an EMBL/GenBank/DDBJ whole genome shotgun (WGS) entry which is preliminary data.</text>
</comment>
<dbReference type="EMBL" id="WRXO01000006">
    <property type="protein sequence ID" value="MVT43117.1"/>
    <property type="molecule type" value="Genomic_DNA"/>
</dbReference>
<dbReference type="SMART" id="SM00347">
    <property type="entry name" value="HTH_MARR"/>
    <property type="match status" value="1"/>
</dbReference>
<dbReference type="InterPro" id="IPR036390">
    <property type="entry name" value="WH_DNA-bd_sf"/>
</dbReference>
<organism evidence="4 5">
    <name type="scientific">Chitinophaga oryziterrae</name>
    <dbReference type="NCBI Taxonomy" id="1031224"/>
    <lineage>
        <taxon>Bacteria</taxon>
        <taxon>Pseudomonadati</taxon>
        <taxon>Bacteroidota</taxon>
        <taxon>Chitinophagia</taxon>
        <taxon>Chitinophagales</taxon>
        <taxon>Chitinophagaceae</taxon>
        <taxon>Chitinophaga</taxon>
    </lineage>
</organism>
<name>A0A6N8JCW7_9BACT</name>
<dbReference type="Gene3D" id="3.40.630.30">
    <property type="match status" value="1"/>
</dbReference>
<dbReference type="InterPro" id="IPR016181">
    <property type="entry name" value="Acyl_CoA_acyltransferase"/>
</dbReference>
<dbReference type="PANTHER" id="PTHR13947:SF37">
    <property type="entry name" value="LD18367P"/>
    <property type="match status" value="1"/>
</dbReference>
<dbReference type="OrthoDB" id="5419426at2"/>
<sequence>MSVNLEVVQEVSDFNGYYTGLVELLNRHISESSISLSALRVLVKVRQEEEITAGKLVETLGIDGGYLSRMLKAFEGNHLVSKRKSTADGRTWFLQLTAKGKKLLESLEEQSNAQIKELLSPLADDQQKGLAAAMKTIRHILSEESQLSTSDITFRRQLLPGDAGYLIYLHGSLFAKEAGFNLAFETSVCKAFYEFLETYNASKDQVFLALHGTQIIGSIVVSAFSRYVVQIRWYLVHPDFRQMGLGKKLLNEALDFCREKGFQKVYLMTTSKQEVATNLFKKTGFRKTGEKQLSMYGQQLFEERYDMDL</sequence>
<keyword evidence="1 4" id="KW-0808">Transferase</keyword>
<gene>
    <name evidence="4" type="ORF">GO495_21145</name>
</gene>
<dbReference type="Gene3D" id="1.10.10.10">
    <property type="entry name" value="Winged helix-like DNA-binding domain superfamily/Winged helix DNA-binding domain"/>
    <property type="match status" value="1"/>
</dbReference>
<reference evidence="4 5" key="1">
    <citation type="submission" date="2019-12" db="EMBL/GenBank/DDBJ databases">
        <title>The draft genomic sequence of strain Chitinophaga oryziterrae JCM 16595.</title>
        <authorList>
            <person name="Zhang X."/>
        </authorList>
    </citation>
    <scope>NUCLEOTIDE SEQUENCE [LARGE SCALE GENOMIC DNA]</scope>
    <source>
        <strain evidence="4 5">JCM 16595</strain>
    </source>
</reference>
<dbReference type="GO" id="GO:0003700">
    <property type="term" value="F:DNA-binding transcription factor activity"/>
    <property type="evidence" value="ECO:0007669"/>
    <property type="project" value="InterPro"/>
</dbReference>
<dbReference type="InterPro" id="IPR000835">
    <property type="entry name" value="HTH_MarR-typ"/>
</dbReference>
<dbReference type="CDD" id="cd04301">
    <property type="entry name" value="NAT_SF"/>
    <property type="match status" value="1"/>
</dbReference>
<dbReference type="AlphaFoldDB" id="A0A6N8JCW7"/>
<dbReference type="Pfam" id="PF00583">
    <property type="entry name" value="Acetyltransf_1"/>
    <property type="match status" value="1"/>
</dbReference>
<dbReference type="PROSITE" id="PS50995">
    <property type="entry name" value="HTH_MARR_2"/>
    <property type="match status" value="1"/>
</dbReference>
<accession>A0A6N8JCW7</accession>
<dbReference type="Proteomes" id="UP000468388">
    <property type="component" value="Unassembled WGS sequence"/>
</dbReference>
<dbReference type="InterPro" id="IPR050769">
    <property type="entry name" value="NAT_camello-type"/>
</dbReference>
<dbReference type="SUPFAM" id="SSF46785">
    <property type="entry name" value="Winged helix' DNA-binding domain"/>
    <property type="match status" value="1"/>
</dbReference>
<dbReference type="InterPro" id="IPR036388">
    <property type="entry name" value="WH-like_DNA-bd_sf"/>
</dbReference>
<dbReference type="SUPFAM" id="SSF55729">
    <property type="entry name" value="Acyl-CoA N-acyltransferases (Nat)"/>
    <property type="match status" value="1"/>
</dbReference>
<dbReference type="InterPro" id="IPR000182">
    <property type="entry name" value="GNAT_dom"/>
</dbReference>
<evidence type="ECO:0000256" key="1">
    <source>
        <dbReference type="ARBA" id="ARBA00022679"/>
    </source>
</evidence>
<dbReference type="GO" id="GO:0008080">
    <property type="term" value="F:N-acetyltransferase activity"/>
    <property type="evidence" value="ECO:0007669"/>
    <property type="project" value="InterPro"/>
</dbReference>
<evidence type="ECO:0000259" key="2">
    <source>
        <dbReference type="PROSITE" id="PS50995"/>
    </source>
</evidence>
<protein>
    <submittedName>
        <fullName evidence="4">GNAT family N-acetyltransferase</fullName>
    </submittedName>
</protein>
<dbReference type="PROSITE" id="PS51186">
    <property type="entry name" value="GNAT"/>
    <property type="match status" value="1"/>
</dbReference>